<dbReference type="AlphaFoldDB" id="A0A2M8IW61"/>
<comment type="caution">
    <text evidence="1">The sequence shown here is derived from an EMBL/GenBank/DDBJ whole genome shotgun (WGS) entry which is preliminary data.</text>
</comment>
<sequence>MTRIDRRALFASGAAAALLAASGLSANAAPRLGGTL</sequence>
<gene>
    <name evidence="1" type="ORF">CVM52_20490</name>
</gene>
<dbReference type="PROSITE" id="PS51318">
    <property type="entry name" value="TAT"/>
    <property type="match status" value="1"/>
</dbReference>
<evidence type="ECO:0000313" key="2">
    <source>
        <dbReference type="Proteomes" id="UP000231553"/>
    </source>
</evidence>
<name>A0A2M8IW61_9RHOB</name>
<accession>A0A2M8IW61</accession>
<reference evidence="1 2" key="1">
    <citation type="journal article" date="2018" name="Int. J. Syst. Evol. Microbiol.">
        <title>Pseudooceanicola lipolyticus sp. nov., a marine alphaproteobacterium, reclassification of Oceanicola flagellatus as Pseudooceanicola flagellatus comb. nov. and emended description of the genus Pseudooceanicola.</title>
        <authorList>
            <person name="Huang M.-M."/>
            <person name="Guo L.-L."/>
            <person name="Wu Y.-H."/>
            <person name="Lai Q.-L."/>
            <person name="Shao Z.-Z."/>
            <person name="Wang C.-S."/>
            <person name="Wu M."/>
            <person name="Xu X.-W."/>
        </authorList>
    </citation>
    <scope>NUCLEOTIDE SEQUENCE [LARGE SCALE GENOMIC DNA]</scope>
    <source>
        <strain evidence="1 2">157</strain>
    </source>
</reference>
<keyword evidence="2" id="KW-1185">Reference proteome</keyword>
<dbReference type="EMBL" id="PGTB01000141">
    <property type="protein sequence ID" value="PJE34773.1"/>
    <property type="molecule type" value="Genomic_DNA"/>
</dbReference>
<evidence type="ECO:0000313" key="1">
    <source>
        <dbReference type="EMBL" id="PJE34773.1"/>
    </source>
</evidence>
<organism evidence="1 2">
    <name type="scientific">Pseudooceanicola lipolyticus</name>
    <dbReference type="NCBI Taxonomy" id="2029104"/>
    <lineage>
        <taxon>Bacteria</taxon>
        <taxon>Pseudomonadati</taxon>
        <taxon>Pseudomonadota</taxon>
        <taxon>Alphaproteobacteria</taxon>
        <taxon>Rhodobacterales</taxon>
        <taxon>Paracoccaceae</taxon>
        <taxon>Pseudooceanicola</taxon>
    </lineage>
</organism>
<dbReference type="InterPro" id="IPR006311">
    <property type="entry name" value="TAT_signal"/>
</dbReference>
<protein>
    <submittedName>
        <fullName evidence="1">Peptide ABC transporter substrate-binding protein</fullName>
    </submittedName>
</protein>
<proteinExistence type="predicted"/>
<feature type="non-terminal residue" evidence="1">
    <location>
        <position position="36"/>
    </location>
</feature>
<dbReference type="Proteomes" id="UP000231553">
    <property type="component" value="Unassembled WGS sequence"/>
</dbReference>